<dbReference type="GeneID" id="8859188"/>
<dbReference type="AlphaFoldDB" id="D2VAQ9"/>
<reference evidence="2 3" key="1">
    <citation type="journal article" date="2010" name="Cell">
        <title>The genome of Naegleria gruberi illuminates early eukaryotic versatility.</title>
        <authorList>
            <person name="Fritz-Laylin L.K."/>
            <person name="Prochnik S.E."/>
            <person name="Ginger M.L."/>
            <person name="Dacks J.B."/>
            <person name="Carpenter M.L."/>
            <person name="Field M.C."/>
            <person name="Kuo A."/>
            <person name="Paredez A."/>
            <person name="Chapman J."/>
            <person name="Pham J."/>
            <person name="Shu S."/>
            <person name="Neupane R."/>
            <person name="Cipriano M."/>
            <person name="Mancuso J."/>
            <person name="Tu H."/>
            <person name="Salamov A."/>
            <person name="Lindquist E."/>
            <person name="Shapiro H."/>
            <person name="Lucas S."/>
            <person name="Grigoriev I.V."/>
            <person name="Cande W.Z."/>
            <person name="Fulton C."/>
            <person name="Rokhsar D.S."/>
            <person name="Dawson S.C."/>
        </authorList>
    </citation>
    <scope>NUCLEOTIDE SEQUENCE [LARGE SCALE GENOMIC DNA]</scope>
    <source>
        <strain evidence="2 3">NEG-M</strain>
    </source>
</reference>
<organism evidence="3">
    <name type="scientific">Naegleria gruberi</name>
    <name type="common">Amoeba</name>
    <dbReference type="NCBI Taxonomy" id="5762"/>
    <lineage>
        <taxon>Eukaryota</taxon>
        <taxon>Discoba</taxon>
        <taxon>Heterolobosea</taxon>
        <taxon>Tetramitia</taxon>
        <taxon>Eutetramitia</taxon>
        <taxon>Vahlkampfiidae</taxon>
        <taxon>Naegleria</taxon>
    </lineage>
</organism>
<accession>D2VAQ9</accession>
<proteinExistence type="predicted"/>
<keyword evidence="3" id="KW-1185">Reference proteome</keyword>
<sequence length="461" mass="50038">MFKRKSLSSSSQPITIPEKPTSPTTPSPNENDAYRRSQSVSSMSNANTDSSSQESNTTTTTTKRGTLTITSSSALLTELNNNLANAANISSTNSSNNISSNSSSSSNNTLKERKKSLSSLKSMLTPKKLSSSSSNISHQLNNEQHENDKNSSLLNMKPRESSNSSLGSALVKTPLHLLFPSKTSSSTSKISETGLSGTGDFSDTDDLSEVGTDISEDHDLKELKDSIQGFEKELSQLNTMSSSPKSISPTTMNSTESGSVPKASINTFTSTSTSGATATTPTRGRAVSEAQKKKKKDDEMDVLSFLQDWEEEKKKDDVPTSSRKQSVHAASNSLGGGAMAATSIGNAVNGGRNRFNTLTEKLKKVYYDHKKKEEEEESDGDSDDGESAFSSFGGKHVNILGQLAEEYKGMESVAVIAAEKERREQERVFSPLVILRQFEREKKLTPKYKVVNVYFEKVTFM</sequence>
<evidence type="ECO:0000313" key="3">
    <source>
        <dbReference type="Proteomes" id="UP000006671"/>
    </source>
</evidence>
<feature type="compositionally biased region" description="Low complexity" evidence="1">
    <location>
        <begin position="13"/>
        <end position="31"/>
    </location>
</feature>
<dbReference type="KEGG" id="ngr:NAEGRDRAFT_48015"/>
<gene>
    <name evidence="2" type="ORF">NAEGRDRAFT_48015</name>
</gene>
<dbReference type="EMBL" id="GG738860">
    <property type="protein sequence ID" value="EFC46121.1"/>
    <property type="molecule type" value="Genomic_DNA"/>
</dbReference>
<evidence type="ECO:0000256" key="1">
    <source>
        <dbReference type="SAM" id="MobiDB-lite"/>
    </source>
</evidence>
<feature type="region of interest" description="Disordered" evidence="1">
    <location>
        <begin position="236"/>
        <end position="299"/>
    </location>
</feature>
<dbReference type="OrthoDB" id="10520841at2759"/>
<evidence type="ECO:0000313" key="2">
    <source>
        <dbReference type="EMBL" id="EFC46121.1"/>
    </source>
</evidence>
<protein>
    <submittedName>
        <fullName evidence="2">Predicted protein</fullName>
    </submittedName>
</protein>
<dbReference type="Proteomes" id="UP000006671">
    <property type="component" value="Unassembled WGS sequence"/>
</dbReference>
<feature type="compositionally biased region" description="Polar residues" evidence="1">
    <location>
        <begin position="236"/>
        <end position="258"/>
    </location>
</feature>
<dbReference type="InParanoid" id="D2VAQ9"/>
<dbReference type="RefSeq" id="XP_002678865.1">
    <property type="nucleotide sequence ID" value="XM_002678819.1"/>
</dbReference>
<name>D2VAQ9_NAEGR</name>
<feature type="region of interest" description="Disordered" evidence="1">
    <location>
        <begin position="90"/>
        <end position="167"/>
    </location>
</feature>
<feature type="compositionally biased region" description="Low complexity" evidence="1">
    <location>
        <begin position="267"/>
        <end position="285"/>
    </location>
</feature>
<dbReference type="VEuPathDB" id="AmoebaDB:NAEGRDRAFT_48015"/>
<feature type="compositionally biased region" description="Low complexity" evidence="1">
    <location>
        <begin position="90"/>
        <end position="109"/>
    </location>
</feature>
<feature type="region of interest" description="Disordered" evidence="1">
    <location>
        <begin position="181"/>
        <end position="218"/>
    </location>
</feature>
<feature type="compositionally biased region" description="Polar residues" evidence="1">
    <location>
        <begin position="319"/>
        <end position="333"/>
    </location>
</feature>
<feature type="compositionally biased region" description="Low complexity" evidence="1">
    <location>
        <begin position="181"/>
        <end position="191"/>
    </location>
</feature>
<feature type="region of interest" description="Disordered" evidence="1">
    <location>
        <begin position="1"/>
        <end position="68"/>
    </location>
</feature>
<dbReference type="OMA" id="PKYKVVN"/>
<feature type="region of interest" description="Disordered" evidence="1">
    <location>
        <begin position="312"/>
        <end position="338"/>
    </location>
</feature>
<feature type="compositionally biased region" description="Low complexity" evidence="1">
    <location>
        <begin position="117"/>
        <end position="140"/>
    </location>
</feature>
<feature type="compositionally biased region" description="Low complexity" evidence="1">
    <location>
        <begin position="39"/>
        <end position="68"/>
    </location>
</feature>